<evidence type="ECO:0000313" key="1">
    <source>
        <dbReference type="EMBL" id="KLJ06871.1"/>
    </source>
</evidence>
<reference evidence="2" key="1">
    <citation type="journal article" date="2015" name="PLoS Genet.">
        <title>The dynamic genome and transcriptome of the human fungal pathogen Blastomyces and close relative Emmonsia.</title>
        <authorList>
            <person name="Munoz J.F."/>
            <person name="Gauthier G.M."/>
            <person name="Desjardins C.A."/>
            <person name="Gallo J.E."/>
            <person name="Holder J."/>
            <person name="Sullivan T.D."/>
            <person name="Marty A.J."/>
            <person name="Carmen J.C."/>
            <person name="Chen Z."/>
            <person name="Ding L."/>
            <person name="Gujja S."/>
            <person name="Magrini V."/>
            <person name="Misas E."/>
            <person name="Mitreva M."/>
            <person name="Priest M."/>
            <person name="Saif S."/>
            <person name="Whiston E.A."/>
            <person name="Young S."/>
            <person name="Zeng Q."/>
            <person name="Goldman W.E."/>
            <person name="Mardis E.R."/>
            <person name="Taylor J.W."/>
            <person name="McEwen J.G."/>
            <person name="Clay O.K."/>
            <person name="Klein B.S."/>
            <person name="Cuomo C.A."/>
        </authorList>
    </citation>
    <scope>NUCLEOTIDE SEQUENCE [LARGE SCALE GENOMIC DNA]</scope>
    <source>
        <strain evidence="2">UAMH 139</strain>
    </source>
</reference>
<organism evidence="1 2">
    <name type="scientific">Blastomyces silverae</name>
    <dbReference type="NCBI Taxonomy" id="2060906"/>
    <lineage>
        <taxon>Eukaryota</taxon>
        <taxon>Fungi</taxon>
        <taxon>Dikarya</taxon>
        <taxon>Ascomycota</taxon>
        <taxon>Pezizomycotina</taxon>
        <taxon>Eurotiomycetes</taxon>
        <taxon>Eurotiomycetidae</taxon>
        <taxon>Onygenales</taxon>
        <taxon>Ajellomycetaceae</taxon>
        <taxon>Blastomyces</taxon>
    </lineage>
</organism>
<dbReference type="EMBL" id="LDEV01002954">
    <property type="protein sequence ID" value="KLJ06871.1"/>
    <property type="molecule type" value="Genomic_DNA"/>
</dbReference>
<protein>
    <submittedName>
        <fullName evidence="1">Uncharacterized protein</fullName>
    </submittedName>
</protein>
<name>A0A0H1BCD9_9EURO</name>
<accession>A0A0H1BCD9</accession>
<evidence type="ECO:0000313" key="2">
    <source>
        <dbReference type="Proteomes" id="UP000053573"/>
    </source>
</evidence>
<dbReference type="Proteomes" id="UP000053573">
    <property type="component" value="Unassembled WGS sequence"/>
</dbReference>
<dbReference type="AlphaFoldDB" id="A0A0H1BCD9"/>
<proteinExistence type="predicted"/>
<sequence length="59" mass="6402">MRTKSSRHGRAACCLSQSQASGSQFWNCARWAQPRPFQPVLALGAPPSSTAICRTVIAR</sequence>
<comment type="caution">
    <text evidence="1">The sequence shown here is derived from an EMBL/GenBank/DDBJ whole genome shotgun (WGS) entry which is preliminary data.</text>
</comment>
<gene>
    <name evidence="1" type="ORF">EMPG_17636</name>
</gene>
<keyword evidence="2" id="KW-1185">Reference proteome</keyword>